<keyword evidence="6 8" id="KW-1133">Transmembrane helix</keyword>
<feature type="transmembrane region" description="Helical" evidence="8">
    <location>
        <begin position="272"/>
        <end position="293"/>
    </location>
</feature>
<keyword evidence="3 8" id="KW-0812">Transmembrane</keyword>
<dbReference type="SUPFAM" id="SSF90123">
    <property type="entry name" value="ABC transporter transmembrane region"/>
    <property type="match status" value="1"/>
</dbReference>
<dbReference type="InterPro" id="IPR017871">
    <property type="entry name" value="ABC_transporter-like_CS"/>
</dbReference>
<dbReference type="InterPro" id="IPR003439">
    <property type="entry name" value="ABC_transporter-like_ATP-bd"/>
</dbReference>
<dbReference type="PANTHER" id="PTHR43394:SF1">
    <property type="entry name" value="ATP-BINDING CASSETTE SUB-FAMILY B MEMBER 10, MITOCHONDRIAL"/>
    <property type="match status" value="1"/>
</dbReference>
<evidence type="ECO:0000256" key="2">
    <source>
        <dbReference type="ARBA" id="ARBA00005417"/>
    </source>
</evidence>
<evidence type="ECO:0000256" key="6">
    <source>
        <dbReference type="ARBA" id="ARBA00022989"/>
    </source>
</evidence>
<dbReference type="OrthoDB" id="383768at2"/>
<comment type="similarity">
    <text evidence="2">Belongs to the ABC transporter superfamily.</text>
</comment>
<sequence length="609" mass="69739">MARHGFQTLFAKNNNYKKLTFKDFFNFLKKIELSKIKWILTIILSAFVPIFANIAIILIGKITDTFFNPISFNKNNFNYWLFFGFLGFFVICIFLQKFLTTIQRLILNRAIINTGYKLRVDLYKKIQKLPLNYFDNHQTGDLMSALTNDINNITDAMVSMLGQLSLIFFQFLLTFTLMFLYAPILGLIALILIPSSTLVIILLIKNNQKYFFNQQKELGHFNGFLEEYLEIQPLVYVHQQQDKILKKFQKYNNNLVPNDLKSSSNMAFTFPWFHFCRFFNLLVIISIGALFIINKIPSYGITALTFGTLISFSIYITNVSENLSKILEIANTIQQGLGSIARVNEILELPEIENQKALKNLNFIKGEIEFKNVSFAYPSNPDKLILRNVSFKIKPGQSLALVGKTGCGKSTIAKLLSKFYLPTSGDILIDGQSIYEIRDKSWRSHIDMILQDTYIFNDSVINNLLIANPDLQKSELTKILTYTSTENLINNLPDGLDTILESNGKNLSQGQKQLFTILRSIISSREITIFDEATSDIDTISEMHIQKAIDYLFKQKTTIVIAHRLSTIVECDQILLIDNGQIIEQGNHQELLKLNGKYSNLYAIGFNNN</sequence>
<dbReference type="SUPFAM" id="SSF52540">
    <property type="entry name" value="P-loop containing nucleoside triphosphate hydrolases"/>
    <property type="match status" value="1"/>
</dbReference>
<dbReference type="STRING" id="29557.MGALLINA_04440"/>
<feature type="transmembrane region" description="Helical" evidence="8">
    <location>
        <begin position="153"/>
        <end position="173"/>
    </location>
</feature>
<evidence type="ECO:0000256" key="5">
    <source>
        <dbReference type="ARBA" id="ARBA00022840"/>
    </source>
</evidence>
<evidence type="ECO:0000313" key="12">
    <source>
        <dbReference type="Proteomes" id="UP000076983"/>
    </source>
</evidence>
<dbReference type="GO" id="GO:0005524">
    <property type="term" value="F:ATP binding"/>
    <property type="evidence" value="ECO:0007669"/>
    <property type="project" value="UniProtKB-KW"/>
</dbReference>
<dbReference type="GO" id="GO:0016887">
    <property type="term" value="F:ATP hydrolysis activity"/>
    <property type="evidence" value="ECO:0007669"/>
    <property type="project" value="InterPro"/>
</dbReference>
<evidence type="ECO:0000256" key="8">
    <source>
        <dbReference type="SAM" id="Phobius"/>
    </source>
</evidence>
<keyword evidence="4" id="KW-0547">Nucleotide-binding</keyword>
<dbReference type="Pfam" id="PF00005">
    <property type="entry name" value="ABC_tran"/>
    <property type="match status" value="1"/>
</dbReference>
<dbReference type="Gene3D" id="1.20.1560.10">
    <property type="entry name" value="ABC transporter type 1, transmembrane domain"/>
    <property type="match status" value="1"/>
</dbReference>
<evidence type="ECO:0000256" key="3">
    <source>
        <dbReference type="ARBA" id="ARBA00022692"/>
    </source>
</evidence>
<dbReference type="PROSITE" id="PS50893">
    <property type="entry name" value="ABC_TRANSPORTER_2"/>
    <property type="match status" value="1"/>
</dbReference>
<keyword evidence="5 11" id="KW-0067">ATP-binding</keyword>
<feature type="domain" description="ABC transporter" evidence="9">
    <location>
        <begin position="368"/>
        <end position="604"/>
    </location>
</feature>
<evidence type="ECO:0000256" key="4">
    <source>
        <dbReference type="ARBA" id="ARBA00022741"/>
    </source>
</evidence>
<dbReference type="PROSITE" id="PS00211">
    <property type="entry name" value="ABC_TRANSPORTER_1"/>
    <property type="match status" value="1"/>
</dbReference>
<feature type="transmembrane region" description="Helical" evidence="8">
    <location>
        <begin position="299"/>
        <end position="317"/>
    </location>
</feature>
<dbReference type="AlphaFoldDB" id="A0A168RDL4"/>
<dbReference type="FunFam" id="3.40.50.300:FF:000218">
    <property type="entry name" value="Multidrug ABC transporter ATP-binding protein"/>
    <property type="match status" value="1"/>
</dbReference>
<dbReference type="PANTHER" id="PTHR43394">
    <property type="entry name" value="ATP-DEPENDENT PERMEASE MDL1, MITOCHONDRIAL"/>
    <property type="match status" value="1"/>
</dbReference>
<dbReference type="EMBL" id="LVLH01000035">
    <property type="protein sequence ID" value="OAB48873.1"/>
    <property type="molecule type" value="Genomic_DNA"/>
</dbReference>
<dbReference type="Gene3D" id="3.40.50.300">
    <property type="entry name" value="P-loop containing nucleotide triphosphate hydrolases"/>
    <property type="match status" value="1"/>
</dbReference>
<dbReference type="CDD" id="cd18547">
    <property type="entry name" value="ABC_6TM_Tm288_like"/>
    <property type="match status" value="1"/>
</dbReference>
<dbReference type="SMART" id="SM00382">
    <property type="entry name" value="AAA"/>
    <property type="match status" value="1"/>
</dbReference>
<reference evidence="11 12" key="1">
    <citation type="submission" date="2016-03" db="EMBL/GenBank/DDBJ databases">
        <title>Genome sequence of Mycoplasma gallinarum strain Mgn_IPT.</title>
        <authorList>
            <person name="Yacoub E."/>
            <person name="Sirand-Pugnet P."/>
            <person name="Barre A."/>
            <person name="Maurier F."/>
            <person name="Blanchard A."/>
            <person name="Ben Abdelmoumen B.M."/>
        </authorList>
    </citation>
    <scope>NUCLEOTIDE SEQUENCE [LARGE SCALE GENOMIC DNA]</scope>
    <source>
        <strain evidence="11 12">Mgn_IPT</strain>
    </source>
</reference>
<dbReference type="InterPro" id="IPR036640">
    <property type="entry name" value="ABC1_TM_sf"/>
</dbReference>
<dbReference type="Proteomes" id="UP000076983">
    <property type="component" value="Unassembled WGS sequence"/>
</dbReference>
<dbReference type="Pfam" id="PF00664">
    <property type="entry name" value="ABC_membrane"/>
    <property type="match status" value="1"/>
</dbReference>
<dbReference type="InterPro" id="IPR039421">
    <property type="entry name" value="Type_1_exporter"/>
</dbReference>
<evidence type="ECO:0000313" key="11">
    <source>
        <dbReference type="EMBL" id="OAB48873.1"/>
    </source>
</evidence>
<proteinExistence type="inferred from homology"/>
<evidence type="ECO:0000256" key="1">
    <source>
        <dbReference type="ARBA" id="ARBA00004651"/>
    </source>
</evidence>
<dbReference type="GO" id="GO:0015421">
    <property type="term" value="F:ABC-type oligopeptide transporter activity"/>
    <property type="evidence" value="ECO:0007669"/>
    <property type="project" value="TreeGrafter"/>
</dbReference>
<feature type="transmembrane region" description="Helical" evidence="8">
    <location>
        <begin position="79"/>
        <end position="99"/>
    </location>
</feature>
<keyword evidence="12" id="KW-1185">Reference proteome</keyword>
<gene>
    <name evidence="11" type="ORF">MGALLINA_04440</name>
</gene>
<dbReference type="PROSITE" id="PS50929">
    <property type="entry name" value="ABC_TM1F"/>
    <property type="match status" value="1"/>
</dbReference>
<evidence type="ECO:0000259" key="10">
    <source>
        <dbReference type="PROSITE" id="PS50929"/>
    </source>
</evidence>
<comment type="subcellular location">
    <subcellularLocation>
        <location evidence="1">Cell membrane</location>
        <topology evidence="1">Multi-pass membrane protein</topology>
    </subcellularLocation>
</comment>
<keyword evidence="7 8" id="KW-0472">Membrane</keyword>
<feature type="domain" description="ABC transmembrane type-1" evidence="10">
    <location>
        <begin position="39"/>
        <end position="335"/>
    </location>
</feature>
<organism evidence="11 12">
    <name type="scientific">Mycoplasmopsis gallinarum</name>
    <dbReference type="NCBI Taxonomy" id="29557"/>
    <lineage>
        <taxon>Bacteria</taxon>
        <taxon>Bacillati</taxon>
        <taxon>Mycoplasmatota</taxon>
        <taxon>Mycoplasmoidales</taxon>
        <taxon>Metamycoplasmataceae</taxon>
        <taxon>Mycoplasmopsis</taxon>
    </lineage>
</organism>
<dbReference type="GO" id="GO:0005886">
    <property type="term" value="C:plasma membrane"/>
    <property type="evidence" value="ECO:0007669"/>
    <property type="project" value="UniProtKB-SubCell"/>
</dbReference>
<accession>A0A168RDL4</accession>
<feature type="transmembrane region" description="Helical" evidence="8">
    <location>
        <begin position="179"/>
        <end position="204"/>
    </location>
</feature>
<dbReference type="InterPro" id="IPR011527">
    <property type="entry name" value="ABC1_TM_dom"/>
</dbReference>
<dbReference type="InterPro" id="IPR027417">
    <property type="entry name" value="P-loop_NTPase"/>
</dbReference>
<comment type="caution">
    <text evidence="11">The sequence shown here is derived from an EMBL/GenBank/DDBJ whole genome shotgun (WGS) entry which is preliminary data.</text>
</comment>
<evidence type="ECO:0000259" key="9">
    <source>
        <dbReference type="PROSITE" id="PS50893"/>
    </source>
</evidence>
<protein>
    <submittedName>
        <fullName evidence="11">ABC transporter ATP-binding protein</fullName>
    </submittedName>
</protein>
<dbReference type="InterPro" id="IPR003593">
    <property type="entry name" value="AAA+_ATPase"/>
</dbReference>
<dbReference type="RefSeq" id="WP_063626222.1">
    <property type="nucleotide sequence ID" value="NZ_LVLH01000035.1"/>
</dbReference>
<name>A0A168RDL4_9BACT</name>
<feature type="transmembrane region" description="Helical" evidence="8">
    <location>
        <begin position="38"/>
        <end position="59"/>
    </location>
</feature>
<dbReference type="PATRIC" id="fig|29557.3.peg.436"/>
<evidence type="ECO:0000256" key="7">
    <source>
        <dbReference type="ARBA" id="ARBA00023136"/>
    </source>
</evidence>